<evidence type="ECO:0000313" key="3">
    <source>
        <dbReference type="Proteomes" id="UP000754883"/>
    </source>
</evidence>
<accession>A0A9N9UYC9</accession>
<feature type="region of interest" description="Disordered" evidence="1">
    <location>
        <begin position="97"/>
        <end position="131"/>
    </location>
</feature>
<evidence type="ECO:0000313" key="2">
    <source>
        <dbReference type="EMBL" id="CAH0003766.1"/>
    </source>
</evidence>
<feature type="compositionally biased region" description="Polar residues" evidence="1">
    <location>
        <begin position="63"/>
        <end position="74"/>
    </location>
</feature>
<feature type="region of interest" description="Disordered" evidence="1">
    <location>
        <begin position="56"/>
        <end position="82"/>
    </location>
</feature>
<organism evidence="2 3">
    <name type="scientific">Clonostachys byssicola</name>
    <dbReference type="NCBI Taxonomy" id="160290"/>
    <lineage>
        <taxon>Eukaryota</taxon>
        <taxon>Fungi</taxon>
        <taxon>Dikarya</taxon>
        <taxon>Ascomycota</taxon>
        <taxon>Pezizomycotina</taxon>
        <taxon>Sordariomycetes</taxon>
        <taxon>Hypocreomycetidae</taxon>
        <taxon>Hypocreales</taxon>
        <taxon>Bionectriaceae</taxon>
        <taxon>Clonostachys</taxon>
    </lineage>
</organism>
<dbReference type="AlphaFoldDB" id="A0A9N9UYC9"/>
<dbReference type="Proteomes" id="UP000754883">
    <property type="component" value="Unassembled WGS sequence"/>
</dbReference>
<evidence type="ECO:0000256" key="1">
    <source>
        <dbReference type="SAM" id="MobiDB-lite"/>
    </source>
</evidence>
<keyword evidence="3" id="KW-1185">Reference proteome</keyword>
<dbReference type="EMBL" id="CABFNO020001565">
    <property type="protein sequence ID" value="CAH0003766.1"/>
    <property type="molecule type" value="Genomic_DNA"/>
</dbReference>
<protein>
    <submittedName>
        <fullName evidence="2">Uncharacterized protein</fullName>
    </submittedName>
</protein>
<sequence>MPPILGSLIHRLLCMMRLGQDPRLPPRSTTLGLGLAGYSATFDTEFLRRHYLGSSAEPPLARNATSPSTTQQPSPLGATAEAPGIDRQDVLGVQPRVQPTANSNLGPDQAYSKAGGEKRRLPQPAEQNNSRLSMAECLERARQLRTEVLEGYSQRIDDGTVSVQVENARWSLGICHMRCGDFAEARDLMALVVKTRAGRLGKDAKKTIDAQTQLEYLDMLLTDSRVRGSLSPAGEDSSICLNDSNSSGEVHSSI</sequence>
<dbReference type="OrthoDB" id="5149320at2759"/>
<feature type="compositionally biased region" description="Polar residues" evidence="1">
    <location>
        <begin position="97"/>
        <end position="106"/>
    </location>
</feature>
<gene>
    <name evidence="2" type="ORF">CBYS24578_00009797</name>
</gene>
<reference evidence="2" key="1">
    <citation type="submission" date="2021-10" db="EMBL/GenBank/DDBJ databases">
        <authorList>
            <person name="Piombo E."/>
        </authorList>
    </citation>
    <scope>NUCLEOTIDE SEQUENCE</scope>
</reference>
<feature type="compositionally biased region" description="Polar residues" evidence="1">
    <location>
        <begin position="239"/>
        <end position="254"/>
    </location>
</feature>
<name>A0A9N9UYC9_9HYPO</name>
<comment type="caution">
    <text evidence="2">The sequence shown here is derived from an EMBL/GenBank/DDBJ whole genome shotgun (WGS) entry which is preliminary data.</text>
</comment>
<proteinExistence type="predicted"/>
<feature type="region of interest" description="Disordered" evidence="1">
    <location>
        <begin position="231"/>
        <end position="254"/>
    </location>
</feature>